<name>A0ABU8FZN3_9BACI</name>
<feature type="transmembrane region" description="Helical" evidence="9">
    <location>
        <begin position="312"/>
        <end position="331"/>
    </location>
</feature>
<feature type="transmembrane region" description="Helical" evidence="9">
    <location>
        <begin position="98"/>
        <end position="119"/>
    </location>
</feature>
<dbReference type="Gene3D" id="1.10.3430.10">
    <property type="entry name" value="Ammonium transporter AmtB like domains"/>
    <property type="match status" value="1"/>
</dbReference>
<dbReference type="EMBL" id="JBAWSV010000007">
    <property type="protein sequence ID" value="MEI4831475.1"/>
    <property type="molecule type" value="Genomic_DNA"/>
</dbReference>
<evidence type="ECO:0000256" key="1">
    <source>
        <dbReference type="ARBA" id="ARBA00004141"/>
    </source>
</evidence>
<evidence type="ECO:0000256" key="6">
    <source>
        <dbReference type="ARBA" id="ARBA00023136"/>
    </source>
</evidence>
<evidence type="ECO:0000256" key="2">
    <source>
        <dbReference type="ARBA" id="ARBA00005887"/>
    </source>
</evidence>
<dbReference type="Proteomes" id="UP001367922">
    <property type="component" value="Unassembled WGS sequence"/>
</dbReference>
<feature type="transmembrane region" description="Helical" evidence="9">
    <location>
        <begin position="279"/>
        <end position="300"/>
    </location>
</feature>
<dbReference type="InterPro" id="IPR029020">
    <property type="entry name" value="Ammonium/urea_transptr"/>
</dbReference>
<accession>A0ABU8FZN3</accession>
<comment type="similarity">
    <text evidence="2 9">Belongs to the ammonia transporter channel (TC 1.A.11.2) family.</text>
</comment>
<dbReference type="InterPro" id="IPR018047">
    <property type="entry name" value="Ammonium_transpt_CS"/>
</dbReference>
<gene>
    <name evidence="11" type="ORF">WAX78_18780</name>
</gene>
<dbReference type="PANTHER" id="PTHR43029">
    <property type="entry name" value="AMMONIUM TRANSPORTER MEP2"/>
    <property type="match status" value="1"/>
</dbReference>
<protein>
    <recommendedName>
        <fullName evidence="8 9">Ammonium transporter</fullName>
    </recommendedName>
</protein>
<dbReference type="SUPFAM" id="SSF111352">
    <property type="entry name" value="Ammonium transporter"/>
    <property type="match status" value="1"/>
</dbReference>
<dbReference type="RefSeq" id="WP_336483543.1">
    <property type="nucleotide sequence ID" value="NZ_JBAWSV010000007.1"/>
</dbReference>
<comment type="subcellular location">
    <subcellularLocation>
        <location evidence="9">Cell membrane</location>
        <topology evidence="9">Multi-pass membrane protein</topology>
    </subcellularLocation>
    <subcellularLocation>
        <location evidence="1">Membrane</location>
        <topology evidence="1">Multi-pass membrane protein</topology>
    </subcellularLocation>
</comment>
<evidence type="ECO:0000256" key="3">
    <source>
        <dbReference type="ARBA" id="ARBA00022448"/>
    </source>
</evidence>
<keyword evidence="6 9" id="KW-0472">Membrane</keyword>
<evidence type="ECO:0000256" key="9">
    <source>
        <dbReference type="RuleBase" id="RU362002"/>
    </source>
</evidence>
<reference evidence="11 12" key="1">
    <citation type="submission" date="2024-01" db="EMBL/GenBank/DDBJ databases">
        <title>Seven novel Bacillus-like species.</title>
        <authorList>
            <person name="Liu G."/>
        </authorList>
    </citation>
    <scope>NUCLEOTIDE SEQUENCE [LARGE SCALE GENOMIC DNA]</scope>
    <source>
        <strain evidence="11 12">FJAT-53711</strain>
    </source>
</reference>
<feature type="transmembrane region" description="Helical" evidence="9">
    <location>
        <begin position="41"/>
        <end position="62"/>
    </location>
</feature>
<dbReference type="InterPro" id="IPR024041">
    <property type="entry name" value="NH4_transpt_AmtB-like_dom"/>
</dbReference>
<evidence type="ECO:0000256" key="4">
    <source>
        <dbReference type="ARBA" id="ARBA00022692"/>
    </source>
</evidence>
<keyword evidence="3 9" id="KW-0813">Transport</keyword>
<feature type="domain" description="Ammonium transporter AmtB-like" evidence="10">
    <location>
        <begin position="7"/>
        <end position="403"/>
    </location>
</feature>
<evidence type="ECO:0000256" key="5">
    <source>
        <dbReference type="ARBA" id="ARBA00022989"/>
    </source>
</evidence>
<keyword evidence="7 9" id="KW-0924">Ammonia transport</keyword>
<sequence>MNMGDTVFLFLSTVMVMIMTPGLALFYGGMVRSKNVLSTTMHSYSAMAIVSIQWIFIGYSLAFGPDWNGLIGNFDWFGLQNVTFTPNEAYSATIPHNLFMMFQLMFAILTPALISGAFAERMRFSAFLIFILLWTTLVYDPVAHWVWGLGGWLRELGALDFAGGNVVHITSGVAGLVLAIFLGKRKDAHDSSPHHLPFTILGAGLLWFGWFGFNVGSTLTLNDVALTAFINTNTAAAAAALTWILTEWLFQAKPTVLGAACGAISGLVAITPACGFVTPLSALIIGAIGGALCFGAVYFLKHKLGYDDALDAFGCHGIGGTWGGIATGLFATKSVNSAGADGLFYGNAALLWKQLLAIGATYAFTAIATYAIIKGISLFLPVRAHEHEEKMGLDLSLHGERAYEQVETPLIGDILDGKLNHQSVYNSPK</sequence>
<keyword evidence="4 9" id="KW-0812">Transmembrane</keyword>
<evidence type="ECO:0000313" key="12">
    <source>
        <dbReference type="Proteomes" id="UP001367922"/>
    </source>
</evidence>
<evidence type="ECO:0000256" key="7">
    <source>
        <dbReference type="ARBA" id="ARBA00023177"/>
    </source>
</evidence>
<evidence type="ECO:0000313" key="11">
    <source>
        <dbReference type="EMBL" id="MEI4831475.1"/>
    </source>
</evidence>
<feature type="transmembrane region" description="Helical" evidence="9">
    <location>
        <begin position="351"/>
        <end position="373"/>
    </location>
</feature>
<dbReference type="NCBIfam" id="TIGR00836">
    <property type="entry name" value="amt"/>
    <property type="match status" value="1"/>
</dbReference>
<feature type="transmembrane region" description="Helical" evidence="9">
    <location>
        <begin position="195"/>
        <end position="213"/>
    </location>
</feature>
<keyword evidence="5 9" id="KW-1133">Transmembrane helix</keyword>
<feature type="transmembrane region" description="Helical" evidence="9">
    <location>
        <begin position="256"/>
        <end position="273"/>
    </location>
</feature>
<feature type="transmembrane region" description="Helical" evidence="9">
    <location>
        <begin position="126"/>
        <end position="146"/>
    </location>
</feature>
<feature type="transmembrane region" description="Helical" evidence="9">
    <location>
        <begin position="6"/>
        <end position="29"/>
    </location>
</feature>
<proteinExistence type="inferred from homology"/>
<organism evidence="11 12">
    <name type="scientific">Bacillus yunxiaonensis</name>
    <dbReference type="NCBI Taxonomy" id="3127665"/>
    <lineage>
        <taxon>Bacteria</taxon>
        <taxon>Bacillati</taxon>
        <taxon>Bacillota</taxon>
        <taxon>Bacilli</taxon>
        <taxon>Bacillales</taxon>
        <taxon>Bacillaceae</taxon>
        <taxon>Bacillus</taxon>
    </lineage>
</organism>
<evidence type="ECO:0000256" key="8">
    <source>
        <dbReference type="ARBA" id="ARBA00050025"/>
    </source>
</evidence>
<dbReference type="Pfam" id="PF00909">
    <property type="entry name" value="Ammonium_transp"/>
    <property type="match status" value="1"/>
</dbReference>
<evidence type="ECO:0000259" key="10">
    <source>
        <dbReference type="Pfam" id="PF00909"/>
    </source>
</evidence>
<dbReference type="PANTHER" id="PTHR43029:SF10">
    <property type="entry name" value="AMMONIUM TRANSPORTER MEP2"/>
    <property type="match status" value="1"/>
</dbReference>
<dbReference type="InterPro" id="IPR001905">
    <property type="entry name" value="Ammonium_transpt"/>
</dbReference>
<keyword evidence="12" id="KW-1185">Reference proteome</keyword>
<dbReference type="PROSITE" id="PS01219">
    <property type="entry name" value="AMMONIUM_TRANSP"/>
    <property type="match status" value="1"/>
</dbReference>
<feature type="transmembrane region" description="Helical" evidence="9">
    <location>
        <begin position="166"/>
        <end position="183"/>
    </location>
</feature>
<comment type="caution">
    <text evidence="11">The sequence shown here is derived from an EMBL/GenBank/DDBJ whole genome shotgun (WGS) entry which is preliminary data.</text>
</comment>
<feature type="transmembrane region" description="Helical" evidence="9">
    <location>
        <begin position="225"/>
        <end position="244"/>
    </location>
</feature>